<dbReference type="InterPro" id="IPR012748">
    <property type="entry name" value="Rieske-like_NirD"/>
</dbReference>
<dbReference type="GO" id="GO:0008942">
    <property type="term" value="F:nitrite reductase [NAD(P)H] activity"/>
    <property type="evidence" value="ECO:0007669"/>
    <property type="project" value="InterPro"/>
</dbReference>
<evidence type="ECO:0000313" key="10">
    <source>
        <dbReference type="Proteomes" id="UP000323994"/>
    </source>
</evidence>
<evidence type="ECO:0000256" key="6">
    <source>
        <dbReference type="ARBA" id="ARBA00023014"/>
    </source>
</evidence>
<dbReference type="Pfam" id="PF13806">
    <property type="entry name" value="Rieske_2"/>
    <property type="match status" value="1"/>
</dbReference>
<evidence type="ECO:0000256" key="2">
    <source>
        <dbReference type="ARBA" id="ARBA00022714"/>
    </source>
</evidence>
<sequence length="117" mass="13275">MNTMTETESKVIWHMACHVEDIPEDGGGCAFIEGKQIAIFNFARRGEWFATDNECPHRQQMAVARGMIGSQEDEPKVACPFHKKTFSLRSGQCLNDESYKISTFPVMVKENRVYIGL</sequence>
<evidence type="ECO:0000256" key="4">
    <source>
        <dbReference type="ARBA" id="ARBA00023002"/>
    </source>
</evidence>
<feature type="domain" description="Rieske" evidence="8">
    <location>
        <begin position="14"/>
        <end position="115"/>
    </location>
</feature>
<dbReference type="AlphaFoldDB" id="A0A5M8QZF1"/>
<dbReference type="PANTHER" id="PTHR43809">
    <property type="entry name" value="NITRITE REDUCTASE (NADH) LARGE SUBUNIT"/>
    <property type="match status" value="1"/>
</dbReference>
<protein>
    <submittedName>
        <fullName evidence="9">Nitrite reductase small subunit NirD</fullName>
    </submittedName>
</protein>
<comment type="caution">
    <text evidence="9">The sequence shown here is derived from an EMBL/GenBank/DDBJ whole genome shotgun (WGS) entry which is preliminary data.</text>
</comment>
<gene>
    <name evidence="9" type="primary">nirD</name>
    <name evidence="9" type="ORF">FEM33_10500</name>
</gene>
<dbReference type="SUPFAM" id="SSF50022">
    <property type="entry name" value="ISP domain"/>
    <property type="match status" value="1"/>
</dbReference>
<accession>A0A5M8QZF1</accession>
<organism evidence="9 10">
    <name type="scientific">Dyadobacter flavalbus</name>
    <dbReference type="NCBI Taxonomy" id="2579942"/>
    <lineage>
        <taxon>Bacteria</taxon>
        <taxon>Pseudomonadati</taxon>
        <taxon>Bacteroidota</taxon>
        <taxon>Cytophagia</taxon>
        <taxon>Cytophagales</taxon>
        <taxon>Spirosomataceae</taxon>
        <taxon>Dyadobacter</taxon>
    </lineage>
</organism>
<evidence type="ECO:0000256" key="5">
    <source>
        <dbReference type="ARBA" id="ARBA00023004"/>
    </source>
</evidence>
<dbReference type="GO" id="GO:0046872">
    <property type="term" value="F:metal ion binding"/>
    <property type="evidence" value="ECO:0007669"/>
    <property type="project" value="UniProtKB-KW"/>
</dbReference>
<keyword evidence="3" id="KW-0479">Metal-binding</keyword>
<evidence type="ECO:0000256" key="1">
    <source>
        <dbReference type="ARBA" id="ARBA00022617"/>
    </source>
</evidence>
<dbReference type="InterPro" id="IPR017941">
    <property type="entry name" value="Rieske_2Fe-2S"/>
</dbReference>
<keyword evidence="7" id="KW-0534">Nitrate assimilation</keyword>
<evidence type="ECO:0000259" key="8">
    <source>
        <dbReference type="PROSITE" id="PS51296"/>
    </source>
</evidence>
<evidence type="ECO:0000256" key="7">
    <source>
        <dbReference type="ARBA" id="ARBA00023063"/>
    </source>
</evidence>
<keyword evidence="4" id="KW-0560">Oxidoreductase</keyword>
<keyword evidence="2" id="KW-0001">2Fe-2S</keyword>
<keyword evidence="10" id="KW-1185">Reference proteome</keyword>
<dbReference type="Proteomes" id="UP000323994">
    <property type="component" value="Unassembled WGS sequence"/>
</dbReference>
<keyword evidence="6" id="KW-0411">Iron-sulfur</keyword>
<dbReference type="InterPro" id="IPR036922">
    <property type="entry name" value="Rieske_2Fe-2S_sf"/>
</dbReference>
<dbReference type="OrthoDB" id="516687at2"/>
<evidence type="ECO:0000256" key="3">
    <source>
        <dbReference type="ARBA" id="ARBA00022723"/>
    </source>
</evidence>
<dbReference type="GO" id="GO:0042128">
    <property type="term" value="P:nitrate assimilation"/>
    <property type="evidence" value="ECO:0007669"/>
    <property type="project" value="UniProtKB-KW"/>
</dbReference>
<evidence type="ECO:0000313" key="9">
    <source>
        <dbReference type="EMBL" id="KAA6439783.1"/>
    </source>
</evidence>
<dbReference type="InterPro" id="IPR052034">
    <property type="entry name" value="NasD-like"/>
</dbReference>
<dbReference type="Gene3D" id="2.102.10.10">
    <property type="entry name" value="Rieske [2Fe-2S] iron-sulphur domain"/>
    <property type="match status" value="1"/>
</dbReference>
<dbReference type="PROSITE" id="PS51300">
    <property type="entry name" value="NIRD"/>
    <property type="match status" value="1"/>
</dbReference>
<dbReference type="PANTHER" id="PTHR43809:SF1">
    <property type="entry name" value="NITRITE REDUCTASE (NADH) LARGE SUBUNIT"/>
    <property type="match status" value="1"/>
</dbReference>
<dbReference type="NCBIfam" id="TIGR02378">
    <property type="entry name" value="nirD_assim_sml"/>
    <property type="match status" value="1"/>
</dbReference>
<dbReference type="RefSeq" id="WP_138282543.1">
    <property type="nucleotide sequence ID" value="NZ_VBSN01000031.1"/>
</dbReference>
<proteinExistence type="predicted"/>
<dbReference type="EMBL" id="VBSN01000031">
    <property type="protein sequence ID" value="KAA6439783.1"/>
    <property type="molecule type" value="Genomic_DNA"/>
</dbReference>
<dbReference type="PROSITE" id="PS51296">
    <property type="entry name" value="RIESKE"/>
    <property type="match status" value="1"/>
</dbReference>
<name>A0A5M8QZF1_9BACT</name>
<reference evidence="9 10" key="1">
    <citation type="submission" date="2019-05" db="EMBL/GenBank/DDBJ databases">
        <authorList>
            <person name="Qu J.-H."/>
        </authorList>
    </citation>
    <scope>NUCLEOTIDE SEQUENCE [LARGE SCALE GENOMIC DNA]</scope>
    <source>
        <strain evidence="9 10">NS28</strain>
    </source>
</reference>
<dbReference type="GO" id="GO:0051537">
    <property type="term" value="F:2 iron, 2 sulfur cluster binding"/>
    <property type="evidence" value="ECO:0007669"/>
    <property type="project" value="UniProtKB-KW"/>
</dbReference>
<dbReference type="CDD" id="cd03529">
    <property type="entry name" value="Rieske_NirD"/>
    <property type="match status" value="1"/>
</dbReference>
<keyword evidence="1" id="KW-0349">Heme</keyword>
<keyword evidence="5" id="KW-0408">Iron</keyword>